<dbReference type="InterPro" id="IPR013783">
    <property type="entry name" value="Ig-like_fold"/>
</dbReference>
<name>A0A501WTV4_9RHOB</name>
<evidence type="ECO:0000256" key="2">
    <source>
        <dbReference type="ARBA" id="ARBA00022801"/>
    </source>
</evidence>
<dbReference type="Gene3D" id="2.60.40.1180">
    <property type="entry name" value="Golgi alpha-mannosidase II"/>
    <property type="match status" value="1"/>
</dbReference>
<accession>A0A501WTV4</accession>
<comment type="similarity">
    <text evidence="1">Belongs to the glycosyl hydrolase 13 family.</text>
</comment>
<dbReference type="Proteomes" id="UP000319255">
    <property type="component" value="Unassembled WGS sequence"/>
</dbReference>
<keyword evidence="3" id="KW-0326">Glycosidase</keyword>
<evidence type="ECO:0000256" key="1">
    <source>
        <dbReference type="ARBA" id="ARBA00008061"/>
    </source>
</evidence>
<dbReference type="InterPro" id="IPR044505">
    <property type="entry name" value="GlgX_Isoamylase_N_E_set"/>
</dbReference>
<evidence type="ECO:0000313" key="7">
    <source>
        <dbReference type="Proteomes" id="UP000319255"/>
    </source>
</evidence>
<dbReference type="GO" id="GO:0004135">
    <property type="term" value="F:amylo-alpha-1,6-glucosidase activity"/>
    <property type="evidence" value="ECO:0007669"/>
    <property type="project" value="InterPro"/>
</dbReference>
<dbReference type="PANTHER" id="PTHR43002">
    <property type="entry name" value="GLYCOGEN DEBRANCHING ENZYME"/>
    <property type="match status" value="1"/>
</dbReference>
<evidence type="ECO:0000256" key="4">
    <source>
        <dbReference type="SAM" id="MobiDB-lite"/>
    </source>
</evidence>
<dbReference type="InterPro" id="IPR011837">
    <property type="entry name" value="Glycogen_debranch_GlgX"/>
</dbReference>
<dbReference type="Gene3D" id="3.20.20.80">
    <property type="entry name" value="Glycosidases"/>
    <property type="match status" value="1"/>
</dbReference>
<dbReference type="Gene3D" id="2.60.40.10">
    <property type="entry name" value="Immunoglobulins"/>
    <property type="match status" value="1"/>
</dbReference>
<dbReference type="SUPFAM" id="SSF81296">
    <property type="entry name" value="E set domains"/>
    <property type="match status" value="1"/>
</dbReference>
<dbReference type="SMART" id="SM00642">
    <property type="entry name" value="Aamy"/>
    <property type="match status" value="1"/>
</dbReference>
<feature type="domain" description="Glycosyl hydrolase family 13 catalytic" evidence="5">
    <location>
        <begin position="150"/>
        <end position="541"/>
    </location>
</feature>
<dbReference type="EMBL" id="VFRP01000009">
    <property type="protein sequence ID" value="TPE50777.1"/>
    <property type="molecule type" value="Genomic_DNA"/>
</dbReference>
<dbReference type="Pfam" id="PF02922">
    <property type="entry name" value="CBM_48"/>
    <property type="match status" value="1"/>
</dbReference>
<evidence type="ECO:0000256" key="3">
    <source>
        <dbReference type="ARBA" id="ARBA00023295"/>
    </source>
</evidence>
<sequence length="665" mass="72308">MELPAGVRFGAEPLRNGTRFTVWSGSADRISICIFDPDTGAEVDRVAMTRNADGIHSAVVPKVGPGARYGLRADGPHDPASGFWFDPAKLLVDPYAVELDRPFGYDPLLASPRAAKVDTAELMPKAIVPAPGRAVRRAAPVFRPGGLIYELSVRGFTMLHPEVPEAQRGTVAALAHPAVIAHLKAIGVDAVELMPITAWIDERHLGPLGLSNAWGYNPVAMMALDPRLCPGGVAELRGTVAALRKAGIGVILDLVFNHTGESDAFGPTLSLRGLDARAYFRTGPQGQLINDTGCGNTLACERPAMRRLVLDTLRHFVRAAGVDGFRFDLAPILGRSMEGFDPNARLLREIAADPLLSDRVLIAEPWDIGPGGYQLGRFPEPFLEWSDTFRDRVRRFWRGDNHMLGPFATALAGSSDAFSGTHTRVVNFIAAHDGFSLADLTAYAHKHNDANGEENRDGHNDNHSWNNGAEGPTRDTAILAARERDLRALLATLFAARGTIMLTAGDEFGRSQHGNNNAYAQDNAITWLDWRGRDRALEAWCGELARIRRAHPRLSDPRFLTGKAAPDGVPDVVWLAPDGVEMHAGHWEHPEAPAVTMILGPTTPGATRPGRLAVLFNRGHDEMVFALPPREGFAWVEPAVTLPGRSVRFVEEAPVKASRRRRPRA</sequence>
<evidence type="ECO:0000259" key="5">
    <source>
        <dbReference type="SMART" id="SM00642"/>
    </source>
</evidence>
<dbReference type="AlphaFoldDB" id="A0A501WTV4"/>
<dbReference type="InterPro" id="IPR013780">
    <property type="entry name" value="Glyco_hydro_b"/>
</dbReference>
<dbReference type="InterPro" id="IPR017853">
    <property type="entry name" value="GH"/>
</dbReference>
<organism evidence="6 7">
    <name type="scientific">Amaricoccus solimangrovi</name>
    <dbReference type="NCBI Taxonomy" id="2589815"/>
    <lineage>
        <taxon>Bacteria</taxon>
        <taxon>Pseudomonadati</taxon>
        <taxon>Pseudomonadota</taxon>
        <taxon>Alphaproteobacteria</taxon>
        <taxon>Rhodobacterales</taxon>
        <taxon>Paracoccaceae</taxon>
        <taxon>Amaricoccus</taxon>
    </lineage>
</organism>
<keyword evidence="7" id="KW-1185">Reference proteome</keyword>
<dbReference type="GO" id="GO:0005980">
    <property type="term" value="P:glycogen catabolic process"/>
    <property type="evidence" value="ECO:0007669"/>
    <property type="project" value="InterPro"/>
</dbReference>
<reference evidence="6 7" key="1">
    <citation type="submission" date="2019-06" db="EMBL/GenBank/DDBJ databases">
        <title>A novel bacterium of genus Amaricoccus, isolated from marine sediment.</title>
        <authorList>
            <person name="Huang H."/>
            <person name="Mo K."/>
            <person name="Hu Y."/>
        </authorList>
    </citation>
    <scope>NUCLEOTIDE SEQUENCE [LARGE SCALE GENOMIC DNA]</scope>
    <source>
        <strain evidence="6 7">HB172011</strain>
    </source>
</reference>
<dbReference type="SUPFAM" id="SSF51445">
    <property type="entry name" value="(Trans)glycosidases"/>
    <property type="match status" value="1"/>
</dbReference>
<dbReference type="CDD" id="cd11326">
    <property type="entry name" value="AmyAc_Glg_debranch"/>
    <property type="match status" value="1"/>
</dbReference>
<dbReference type="InterPro" id="IPR006047">
    <property type="entry name" value="GH13_cat_dom"/>
</dbReference>
<dbReference type="InterPro" id="IPR004193">
    <property type="entry name" value="Glyco_hydro_13_N"/>
</dbReference>
<dbReference type="OrthoDB" id="3236218at2"/>
<dbReference type="NCBIfam" id="TIGR02100">
    <property type="entry name" value="glgX_debranch"/>
    <property type="match status" value="1"/>
</dbReference>
<keyword evidence="2" id="KW-0378">Hydrolase</keyword>
<feature type="compositionally biased region" description="Basic and acidic residues" evidence="4">
    <location>
        <begin position="448"/>
        <end position="462"/>
    </location>
</feature>
<dbReference type="SUPFAM" id="SSF51011">
    <property type="entry name" value="Glycosyl hydrolase domain"/>
    <property type="match status" value="1"/>
</dbReference>
<dbReference type="InterPro" id="IPR014756">
    <property type="entry name" value="Ig_E-set"/>
</dbReference>
<dbReference type="CDD" id="cd02856">
    <property type="entry name" value="E_set_GDE_Isoamylase_N"/>
    <property type="match status" value="1"/>
</dbReference>
<proteinExistence type="inferred from homology"/>
<comment type="caution">
    <text evidence="6">The sequence shown here is derived from an EMBL/GenBank/DDBJ whole genome shotgun (WGS) entry which is preliminary data.</text>
</comment>
<evidence type="ECO:0000313" key="6">
    <source>
        <dbReference type="EMBL" id="TPE50777.1"/>
    </source>
</evidence>
<dbReference type="RefSeq" id="WP_140454191.1">
    <property type="nucleotide sequence ID" value="NZ_VFRP01000009.1"/>
</dbReference>
<gene>
    <name evidence="6" type="primary">glgX</name>
    <name evidence="6" type="ORF">FJM51_11000</name>
</gene>
<protein>
    <submittedName>
        <fullName evidence="6">Glycogen debranching protein GlgX</fullName>
    </submittedName>
</protein>
<feature type="region of interest" description="Disordered" evidence="4">
    <location>
        <begin position="448"/>
        <end position="472"/>
    </location>
</feature>